<dbReference type="SUPFAM" id="SSF56112">
    <property type="entry name" value="Protein kinase-like (PK-like)"/>
    <property type="match status" value="1"/>
</dbReference>
<reference evidence="1 2" key="1">
    <citation type="submission" date="2022-05" db="EMBL/GenBank/DDBJ databases">
        <authorList>
            <consortium name="Genoscope - CEA"/>
            <person name="William W."/>
        </authorList>
    </citation>
    <scope>NUCLEOTIDE SEQUENCE [LARGE SCALE GENOMIC DNA]</scope>
</reference>
<evidence type="ECO:0008006" key="3">
    <source>
        <dbReference type="Google" id="ProtNLM"/>
    </source>
</evidence>
<keyword evidence="2" id="KW-1185">Reference proteome</keyword>
<dbReference type="InterPro" id="IPR011009">
    <property type="entry name" value="Kinase-like_dom_sf"/>
</dbReference>
<protein>
    <recommendedName>
        <fullName evidence="3">Serine-threonine/tyrosine-protein kinase catalytic domain-containing protein</fullName>
    </recommendedName>
</protein>
<evidence type="ECO:0000313" key="1">
    <source>
        <dbReference type="EMBL" id="CAH3046734.1"/>
    </source>
</evidence>
<dbReference type="EMBL" id="CALNXK010000014">
    <property type="protein sequence ID" value="CAH3046734.1"/>
    <property type="molecule type" value="Genomic_DNA"/>
</dbReference>
<organism evidence="1 2">
    <name type="scientific">Porites lobata</name>
    <dbReference type="NCBI Taxonomy" id="104759"/>
    <lineage>
        <taxon>Eukaryota</taxon>
        <taxon>Metazoa</taxon>
        <taxon>Cnidaria</taxon>
        <taxon>Anthozoa</taxon>
        <taxon>Hexacorallia</taxon>
        <taxon>Scleractinia</taxon>
        <taxon>Fungiina</taxon>
        <taxon>Poritidae</taxon>
        <taxon>Porites</taxon>
    </lineage>
</organism>
<evidence type="ECO:0000313" key="2">
    <source>
        <dbReference type="Proteomes" id="UP001159405"/>
    </source>
</evidence>
<comment type="caution">
    <text evidence="1">The sequence shown here is derived from an EMBL/GenBank/DDBJ whole genome shotgun (WGS) entry which is preliminary data.</text>
</comment>
<gene>
    <name evidence="1" type="ORF">PLOB_00008279</name>
</gene>
<name>A0ABN8NAB7_9CNID</name>
<dbReference type="Proteomes" id="UP001159405">
    <property type="component" value="Unassembled WGS sequence"/>
</dbReference>
<accession>A0ABN8NAB7</accession>
<proteinExistence type="predicted"/>
<dbReference type="Gene3D" id="1.10.510.10">
    <property type="entry name" value="Transferase(Phosphotransferase) domain 1"/>
    <property type="match status" value="1"/>
</dbReference>
<sequence>MQQTMTVDVYSFGVLLCEMCVRELLDPRRREQQVLLMTNHVLRGLYGDA</sequence>